<sequence>MSSSGAVRFFVDIDALEDIGREIRSLLDALGDGGSRPSTDDGVYGGHDVAHAVRCFLGAATRGRDDVVEQLQACAQLVDLAAREYAATESALSCQLAPASGVAP</sequence>
<accession>A0A6M6JLK4</accession>
<dbReference type="KEGG" id="pbro:HOP40_20830"/>
<evidence type="ECO:0000313" key="1">
    <source>
        <dbReference type="EMBL" id="QJY47940.1"/>
    </source>
</evidence>
<dbReference type="EMBL" id="CP053564">
    <property type="protein sequence ID" value="QJY47940.1"/>
    <property type="molecule type" value="Genomic_DNA"/>
</dbReference>
<gene>
    <name evidence="1" type="ORF">HOP40_20830</name>
</gene>
<dbReference type="Proteomes" id="UP000505377">
    <property type="component" value="Chromosome"/>
</dbReference>
<dbReference type="AlphaFoldDB" id="A0A6M6JLK4"/>
<evidence type="ECO:0000313" key="2">
    <source>
        <dbReference type="Proteomes" id="UP000505377"/>
    </source>
</evidence>
<organism evidence="1 2">
    <name type="scientific">Pseudonocardia broussonetiae</name>
    <dbReference type="NCBI Taxonomy" id="2736640"/>
    <lineage>
        <taxon>Bacteria</taxon>
        <taxon>Bacillati</taxon>
        <taxon>Actinomycetota</taxon>
        <taxon>Actinomycetes</taxon>
        <taxon>Pseudonocardiales</taxon>
        <taxon>Pseudonocardiaceae</taxon>
        <taxon>Pseudonocardia</taxon>
    </lineage>
</organism>
<keyword evidence="2" id="KW-1185">Reference proteome</keyword>
<reference evidence="1 2" key="1">
    <citation type="submission" date="2020-05" db="EMBL/GenBank/DDBJ databases">
        <authorList>
            <person name="Mo P."/>
        </authorList>
    </citation>
    <scope>NUCLEOTIDE SEQUENCE [LARGE SCALE GENOMIC DNA]</scope>
    <source>
        <strain evidence="1 2">Gen01</strain>
    </source>
</reference>
<protein>
    <submittedName>
        <fullName evidence="1">Uncharacterized protein</fullName>
    </submittedName>
</protein>
<name>A0A6M6JLK4_9PSEU</name>
<dbReference type="RefSeq" id="WP_172161103.1">
    <property type="nucleotide sequence ID" value="NZ_CP053564.1"/>
</dbReference>
<proteinExistence type="predicted"/>